<dbReference type="HOGENOM" id="CLU_149610_0_0_1"/>
<sequence length="164" mass="18326">MESMGEYCKWLLDLGKGGAHDTNARNMFDGMPSQLEMSKEDQRISDPIPINSTMNKEEKWLDDALDQILERFEQMEAKRMQEENINQIFQKLEEIEVRRSKASEEMIAAIRATTAIIKGASSPTPMAPPPPAPTNCLMECPNNNITWVATNSSLIGEVLAPTVA</sequence>
<protein>
    <submittedName>
        <fullName evidence="2">Uncharacterized protein</fullName>
    </submittedName>
</protein>
<dbReference type="Proteomes" id="UP000026961">
    <property type="component" value="Chromosome 7"/>
</dbReference>
<keyword evidence="1" id="KW-0175">Coiled coil</keyword>
<keyword evidence="3" id="KW-1185">Reference proteome</keyword>
<feature type="coiled-coil region" evidence="1">
    <location>
        <begin position="65"/>
        <end position="105"/>
    </location>
</feature>
<reference evidence="2" key="1">
    <citation type="submission" date="2015-04" db="UniProtKB">
        <authorList>
            <consortium name="EnsemblPlants"/>
        </authorList>
    </citation>
    <scope>IDENTIFICATION</scope>
</reference>
<evidence type="ECO:0000313" key="3">
    <source>
        <dbReference type="Proteomes" id="UP000026961"/>
    </source>
</evidence>
<reference evidence="2" key="2">
    <citation type="submission" date="2018-05" db="EMBL/GenBank/DDBJ databases">
        <title>OgluRS3 (Oryza glumaepatula Reference Sequence Version 3).</title>
        <authorList>
            <person name="Zhang J."/>
            <person name="Kudrna D."/>
            <person name="Lee S."/>
            <person name="Talag J."/>
            <person name="Welchert J."/>
            <person name="Wing R.A."/>
        </authorList>
    </citation>
    <scope>NUCLEOTIDE SEQUENCE [LARGE SCALE GENOMIC DNA]</scope>
</reference>
<dbReference type="AlphaFoldDB" id="A0A0E0AM64"/>
<dbReference type="EnsemblPlants" id="OGLUM07G20690.1">
    <property type="protein sequence ID" value="OGLUM07G20690.1"/>
    <property type="gene ID" value="OGLUM07G20690"/>
</dbReference>
<evidence type="ECO:0000256" key="1">
    <source>
        <dbReference type="SAM" id="Coils"/>
    </source>
</evidence>
<accession>A0A0E0AM64</accession>
<evidence type="ECO:0000313" key="2">
    <source>
        <dbReference type="EnsemblPlants" id="OGLUM07G20690.1"/>
    </source>
</evidence>
<proteinExistence type="predicted"/>
<name>A0A0E0AM64_9ORYZ</name>
<dbReference type="Gramene" id="OGLUM07G20690.1">
    <property type="protein sequence ID" value="OGLUM07G20690.1"/>
    <property type="gene ID" value="OGLUM07G20690"/>
</dbReference>
<organism evidence="2">
    <name type="scientific">Oryza glumipatula</name>
    <dbReference type="NCBI Taxonomy" id="40148"/>
    <lineage>
        <taxon>Eukaryota</taxon>
        <taxon>Viridiplantae</taxon>
        <taxon>Streptophyta</taxon>
        <taxon>Embryophyta</taxon>
        <taxon>Tracheophyta</taxon>
        <taxon>Spermatophyta</taxon>
        <taxon>Magnoliopsida</taxon>
        <taxon>Liliopsida</taxon>
        <taxon>Poales</taxon>
        <taxon>Poaceae</taxon>
        <taxon>BOP clade</taxon>
        <taxon>Oryzoideae</taxon>
        <taxon>Oryzeae</taxon>
        <taxon>Oryzinae</taxon>
        <taxon>Oryza</taxon>
    </lineage>
</organism>